<dbReference type="InterPro" id="IPR013024">
    <property type="entry name" value="GGCT-like"/>
</dbReference>
<dbReference type="Pfam" id="PF04752">
    <property type="entry name" value="ChaC"/>
    <property type="match status" value="1"/>
</dbReference>
<dbReference type="InterPro" id="IPR006840">
    <property type="entry name" value="ChaC"/>
</dbReference>
<accession>A0A5D0RJB3</accession>
<dbReference type="CDD" id="cd06661">
    <property type="entry name" value="GGCT_like"/>
    <property type="match status" value="1"/>
</dbReference>
<dbReference type="GO" id="GO:0006751">
    <property type="term" value="P:glutathione catabolic process"/>
    <property type="evidence" value="ECO:0007669"/>
    <property type="project" value="InterPro"/>
</dbReference>
<dbReference type="PANTHER" id="PTHR12192:SF2">
    <property type="entry name" value="GLUTATHIONE-SPECIFIC GAMMA-GLUTAMYLCYCLOTRANSFERASE 2"/>
    <property type="match status" value="1"/>
</dbReference>
<dbReference type="SUPFAM" id="SSF110857">
    <property type="entry name" value="Gamma-glutamyl cyclotransferase-like"/>
    <property type="match status" value="1"/>
</dbReference>
<gene>
    <name evidence="3" type="ORF">FVF75_12575</name>
</gene>
<dbReference type="EMBL" id="VSIY01000013">
    <property type="protein sequence ID" value="TYB80748.1"/>
    <property type="molecule type" value="Genomic_DNA"/>
</dbReference>
<dbReference type="GO" id="GO:0016740">
    <property type="term" value="F:transferase activity"/>
    <property type="evidence" value="ECO:0007669"/>
    <property type="project" value="UniProtKB-KW"/>
</dbReference>
<dbReference type="AlphaFoldDB" id="A0A5D0RJB3"/>
<dbReference type="GO" id="GO:0005737">
    <property type="term" value="C:cytoplasm"/>
    <property type="evidence" value="ECO:0007669"/>
    <property type="project" value="TreeGrafter"/>
</dbReference>
<evidence type="ECO:0000313" key="4">
    <source>
        <dbReference type="Proteomes" id="UP000322080"/>
    </source>
</evidence>
<dbReference type="Proteomes" id="UP000322080">
    <property type="component" value="Unassembled WGS sequence"/>
</dbReference>
<name>A0A5D0RJB3_9RHOB</name>
<keyword evidence="4" id="KW-1185">Reference proteome</keyword>
<comment type="caution">
    <text evidence="3">The sequence shown here is derived from an EMBL/GenBank/DDBJ whole genome shotgun (WGS) entry which is preliminary data.</text>
</comment>
<dbReference type="PANTHER" id="PTHR12192">
    <property type="entry name" value="CATION TRANSPORT PROTEIN CHAC-RELATED"/>
    <property type="match status" value="1"/>
</dbReference>
<dbReference type="EC" id="4.3.2.7" evidence="1"/>
<keyword evidence="2" id="KW-0456">Lyase</keyword>
<evidence type="ECO:0000256" key="1">
    <source>
        <dbReference type="ARBA" id="ARBA00012344"/>
    </source>
</evidence>
<dbReference type="GO" id="GO:0061928">
    <property type="term" value="F:glutathione specific gamma-glutamylcyclotransferase activity"/>
    <property type="evidence" value="ECO:0007669"/>
    <property type="project" value="UniProtKB-EC"/>
</dbReference>
<evidence type="ECO:0000256" key="2">
    <source>
        <dbReference type="ARBA" id="ARBA00023239"/>
    </source>
</evidence>
<dbReference type="InterPro" id="IPR036568">
    <property type="entry name" value="GGCT-like_sf"/>
</dbReference>
<evidence type="ECO:0000313" key="3">
    <source>
        <dbReference type="EMBL" id="TYB80748.1"/>
    </source>
</evidence>
<organism evidence="3 4">
    <name type="scientific">Maritimibacter fusiformis</name>
    <dbReference type="NCBI Taxonomy" id="2603819"/>
    <lineage>
        <taxon>Bacteria</taxon>
        <taxon>Pseudomonadati</taxon>
        <taxon>Pseudomonadota</taxon>
        <taxon>Alphaproteobacteria</taxon>
        <taxon>Rhodobacterales</taxon>
        <taxon>Roseobacteraceae</taxon>
        <taxon>Maritimibacter</taxon>
    </lineage>
</organism>
<protein>
    <recommendedName>
        <fullName evidence="1">glutathione-specific gamma-glutamylcyclotransferase</fullName>
        <ecNumber evidence="1">4.3.2.7</ecNumber>
    </recommendedName>
</protein>
<dbReference type="Gene3D" id="3.10.490.10">
    <property type="entry name" value="Gamma-glutamyl cyclotransferase-like"/>
    <property type="match status" value="1"/>
</dbReference>
<sequence length="181" mass="20104">MTMQDLWVFGYGSLMWNPGFPHVETHLATLSGYARSFCMRSIHHRGTVENPGLVLALDPHEGAACHGLAFRVSPDAHAPTLSALRERELVSSAYVERVLTLDLHDGRRIEAVCYVIDTEHVQYCGGLPLSEQARIIAHAVGGMGPNREYLENTARHLVELGIEDEDLTWLARNVRRHLAAG</sequence>
<keyword evidence="3" id="KW-0808">Transferase</keyword>
<reference evidence="3 4" key="1">
    <citation type="submission" date="2019-08" db="EMBL/GenBank/DDBJ databases">
        <title>Identification of a novel species of the genus Boseongicola.</title>
        <authorList>
            <person name="Zhang X.-Q."/>
        </authorList>
    </citation>
    <scope>NUCLEOTIDE SEQUENCE [LARGE SCALE GENOMIC DNA]</scope>
    <source>
        <strain evidence="3 4">HY14</strain>
    </source>
</reference>
<proteinExistence type="predicted"/>